<feature type="domain" description="Glycosyltransferase 2-like" evidence="1">
    <location>
        <begin position="7"/>
        <end position="121"/>
    </location>
</feature>
<dbReference type="InterPro" id="IPR029044">
    <property type="entry name" value="Nucleotide-diphossugar_trans"/>
</dbReference>
<dbReference type="CDD" id="cd00761">
    <property type="entry name" value="Glyco_tranf_GTA_type"/>
    <property type="match status" value="1"/>
</dbReference>
<dbReference type="Pfam" id="PF00535">
    <property type="entry name" value="Glycos_transf_2"/>
    <property type="match status" value="1"/>
</dbReference>
<evidence type="ECO:0000259" key="1">
    <source>
        <dbReference type="Pfam" id="PF00535"/>
    </source>
</evidence>
<protein>
    <submittedName>
        <fullName evidence="2">Glycosyltransferase family 2 protein</fullName>
    </submittedName>
</protein>
<name>A0ABW6BMQ8_9BACT</name>
<dbReference type="SUPFAM" id="SSF53448">
    <property type="entry name" value="Nucleotide-diphospho-sugar transferases"/>
    <property type="match status" value="1"/>
</dbReference>
<proteinExistence type="predicted"/>
<evidence type="ECO:0000313" key="2">
    <source>
        <dbReference type="EMBL" id="MFD2999144.1"/>
    </source>
</evidence>
<dbReference type="RefSeq" id="WP_377480170.1">
    <property type="nucleotide sequence ID" value="NZ_JBHUOX010000001.1"/>
</dbReference>
<dbReference type="PANTHER" id="PTHR22916:SF3">
    <property type="entry name" value="UDP-GLCNAC:BETAGAL BETA-1,3-N-ACETYLGLUCOSAMINYLTRANSFERASE-LIKE PROTEIN 1"/>
    <property type="match status" value="1"/>
</dbReference>
<dbReference type="EMBL" id="JBHUOX010000001">
    <property type="protein sequence ID" value="MFD2999144.1"/>
    <property type="molecule type" value="Genomic_DNA"/>
</dbReference>
<gene>
    <name evidence="2" type="ORF">ACFS7Z_02140</name>
</gene>
<reference evidence="3" key="1">
    <citation type="journal article" date="2019" name="Int. J. Syst. Evol. Microbiol.">
        <title>The Global Catalogue of Microorganisms (GCM) 10K type strain sequencing project: providing services to taxonomists for standard genome sequencing and annotation.</title>
        <authorList>
            <consortium name="The Broad Institute Genomics Platform"/>
            <consortium name="The Broad Institute Genome Sequencing Center for Infectious Disease"/>
            <person name="Wu L."/>
            <person name="Ma J."/>
        </authorList>
    </citation>
    <scope>NUCLEOTIDE SEQUENCE [LARGE SCALE GENOMIC DNA]</scope>
    <source>
        <strain evidence="3">KCTC 23984</strain>
    </source>
</reference>
<evidence type="ECO:0000313" key="3">
    <source>
        <dbReference type="Proteomes" id="UP001597641"/>
    </source>
</evidence>
<dbReference type="Proteomes" id="UP001597641">
    <property type="component" value="Unassembled WGS sequence"/>
</dbReference>
<accession>A0ABW6BMQ8</accession>
<keyword evidence="3" id="KW-1185">Reference proteome</keyword>
<dbReference type="PANTHER" id="PTHR22916">
    <property type="entry name" value="GLYCOSYLTRANSFERASE"/>
    <property type="match status" value="1"/>
</dbReference>
<dbReference type="Gene3D" id="3.90.550.10">
    <property type="entry name" value="Spore Coat Polysaccharide Biosynthesis Protein SpsA, Chain A"/>
    <property type="match status" value="1"/>
</dbReference>
<comment type="caution">
    <text evidence="2">The sequence shown here is derived from an EMBL/GenBank/DDBJ whole genome shotgun (WGS) entry which is preliminary data.</text>
</comment>
<dbReference type="InterPro" id="IPR001173">
    <property type="entry name" value="Glyco_trans_2-like"/>
</dbReference>
<sequence length="290" mass="33140">MEQPLVSVLMTSFNREKYIAQAIESVLNSTYHNLELIIVDDGSKDKTIHIALSFADLDKRVKVFKNLLNLGDYPNRNKAASYAQGKYLKFVDADDMIYPHGLEVMVNMMENFPDAGYGLCSIQQDKDAIFPFELGPADAYRYHYFKGMTIFNGAPLSSLIKKEAFDAVNGFTGKRMVGDYELWHRLSLQFPVVVMPTALVWYRHHDEQESNQRSVFLLDALTIAEQAIASSLLTEKEKEILLNKIHRNMFAKLLKNPMKMPLKSRWQFFKGSPIKLTKLLSDRGKSSLIS</sequence>
<organism evidence="2 3">
    <name type="scientific">Pontibacter toksunensis</name>
    <dbReference type="NCBI Taxonomy" id="1332631"/>
    <lineage>
        <taxon>Bacteria</taxon>
        <taxon>Pseudomonadati</taxon>
        <taxon>Bacteroidota</taxon>
        <taxon>Cytophagia</taxon>
        <taxon>Cytophagales</taxon>
        <taxon>Hymenobacteraceae</taxon>
        <taxon>Pontibacter</taxon>
    </lineage>
</organism>